<accession>A0ACB9RZ93</accession>
<dbReference type="Proteomes" id="UP001057402">
    <property type="component" value="Chromosome 3"/>
</dbReference>
<name>A0ACB9RZ93_9MYRT</name>
<organism evidence="1 2">
    <name type="scientific">Melastoma candidum</name>
    <dbReference type="NCBI Taxonomy" id="119954"/>
    <lineage>
        <taxon>Eukaryota</taxon>
        <taxon>Viridiplantae</taxon>
        <taxon>Streptophyta</taxon>
        <taxon>Embryophyta</taxon>
        <taxon>Tracheophyta</taxon>
        <taxon>Spermatophyta</taxon>
        <taxon>Magnoliopsida</taxon>
        <taxon>eudicotyledons</taxon>
        <taxon>Gunneridae</taxon>
        <taxon>Pentapetalae</taxon>
        <taxon>rosids</taxon>
        <taxon>malvids</taxon>
        <taxon>Myrtales</taxon>
        <taxon>Melastomataceae</taxon>
        <taxon>Melastomatoideae</taxon>
        <taxon>Melastomateae</taxon>
        <taxon>Melastoma</taxon>
    </lineage>
</organism>
<protein>
    <submittedName>
        <fullName evidence="1">Uncharacterized protein</fullName>
    </submittedName>
</protein>
<comment type="caution">
    <text evidence="1">The sequence shown here is derived from an EMBL/GenBank/DDBJ whole genome shotgun (WGS) entry which is preliminary data.</text>
</comment>
<evidence type="ECO:0000313" key="2">
    <source>
        <dbReference type="Proteomes" id="UP001057402"/>
    </source>
</evidence>
<sequence length="78" mass="8187">MAQLSSAANGATARSNGAPVQIKAPATNQLKEELKGKGSHDQLCDTMHEQFQATLDNDPSSTIGTTISSWTSTATRPN</sequence>
<gene>
    <name evidence="1" type="ORF">MLD38_007312</name>
</gene>
<dbReference type="EMBL" id="CM042882">
    <property type="protein sequence ID" value="KAI4381217.1"/>
    <property type="molecule type" value="Genomic_DNA"/>
</dbReference>
<keyword evidence="2" id="KW-1185">Reference proteome</keyword>
<reference evidence="2" key="1">
    <citation type="journal article" date="2023" name="Front. Plant Sci.">
        <title>Chromosomal-level genome assembly of Melastoma candidum provides insights into trichome evolution.</title>
        <authorList>
            <person name="Zhong Y."/>
            <person name="Wu W."/>
            <person name="Sun C."/>
            <person name="Zou P."/>
            <person name="Liu Y."/>
            <person name="Dai S."/>
            <person name="Zhou R."/>
        </authorList>
    </citation>
    <scope>NUCLEOTIDE SEQUENCE [LARGE SCALE GENOMIC DNA]</scope>
</reference>
<evidence type="ECO:0000313" key="1">
    <source>
        <dbReference type="EMBL" id="KAI4381217.1"/>
    </source>
</evidence>
<proteinExistence type="predicted"/>